<evidence type="ECO:0000313" key="4">
    <source>
        <dbReference type="EMBL" id="GJE01221.1"/>
    </source>
</evidence>
<gene>
    <name evidence="4" type="ORF">GMJLKIPL_3150</name>
</gene>
<feature type="chain" id="PRO_5045040692" description="Autotransporter domain-containing protein" evidence="2">
    <location>
        <begin position="32"/>
        <end position="597"/>
    </location>
</feature>
<evidence type="ECO:0000313" key="5">
    <source>
        <dbReference type="Proteomes" id="UP001055153"/>
    </source>
</evidence>
<feature type="compositionally biased region" description="Polar residues" evidence="1">
    <location>
        <begin position="92"/>
        <end position="103"/>
    </location>
</feature>
<dbReference type="Proteomes" id="UP001055153">
    <property type="component" value="Unassembled WGS sequence"/>
</dbReference>
<feature type="domain" description="Autotransporter" evidence="3">
    <location>
        <begin position="284"/>
        <end position="597"/>
    </location>
</feature>
<reference evidence="4" key="1">
    <citation type="journal article" date="2021" name="Front. Microbiol.">
        <title>Comprehensive Comparative Genomics and Phenotyping of Methylobacterium Species.</title>
        <authorList>
            <person name="Alessa O."/>
            <person name="Ogura Y."/>
            <person name="Fujitani Y."/>
            <person name="Takami H."/>
            <person name="Hayashi T."/>
            <person name="Sahin N."/>
            <person name="Tani A."/>
        </authorList>
    </citation>
    <scope>NUCLEOTIDE SEQUENCE</scope>
    <source>
        <strain evidence="4">DSM 17168</strain>
    </source>
</reference>
<dbReference type="EMBL" id="BPQQ01000034">
    <property type="protein sequence ID" value="GJE01221.1"/>
    <property type="molecule type" value="Genomic_DNA"/>
</dbReference>
<feature type="compositionally biased region" description="Basic and acidic residues" evidence="1">
    <location>
        <begin position="188"/>
        <end position="212"/>
    </location>
</feature>
<proteinExistence type="predicted"/>
<comment type="caution">
    <text evidence="4">The sequence shown here is derived from an EMBL/GenBank/DDBJ whole genome shotgun (WGS) entry which is preliminary data.</text>
</comment>
<protein>
    <recommendedName>
        <fullName evidence="3">Autotransporter domain-containing protein</fullName>
    </recommendedName>
</protein>
<name>A0ABQ4SHS9_9HYPH</name>
<keyword evidence="2" id="KW-0732">Signal</keyword>
<dbReference type="SUPFAM" id="SSF103515">
    <property type="entry name" value="Autotransporter"/>
    <property type="match status" value="1"/>
</dbReference>
<sequence>MAAGRGRTGFVKSLLTSGSLILLGGASPAVAQSIFCPSAAVTAQIGNSLLDGTTAPYTLQNGNCTNGVTGSGAFSGAALASQSLSDLSQSATTETNRTTSSAIANRRAEETQRSADADRQRQRQRDTDARNEQARERRRSDQAGERRRTERRQDARSQRATERRRESDRRDEAARTRRAEARTQAARTRQEEARRDAERARRADAAEERREAAAASRRAQARQAAERRAAAEERRDEAAARRMRARPDSESRAYEPPPPSGPGPRPIVRKGYDVEPVPVYVPPPQGPRFGAFATGYGDFEQRSGRSAGAVQYDAGGGVQTLPFTVLQRSTTRTGGFLGGIDLTVRDIAEPGDGAIFGLITGYTDTSIAISTRTLPQNPGFPPNGAASTRVSLTGPSVGAFATYFNGGFSFDQTLKADFFGLDQTFREAAGFTGLVTNVANLAGSGRTGVTQLSAFGNANYRFFASDTVWFEPTVGYQVTHSFYEASAAQLGLRDGNLVRVQGGARFGFETFLGATRLTTILTGLAYENVLIDGGFIQAGAFGSNVLALNDEGKLRGQGILTFALDHGNGLSSFVQGDVRGGDRYFAAGGRAGFRYQW</sequence>
<evidence type="ECO:0000256" key="2">
    <source>
        <dbReference type="SAM" id="SignalP"/>
    </source>
</evidence>
<feature type="region of interest" description="Disordered" evidence="1">
    <location>
        <begin position="88"/>
        <end position="270"/>
    </location>
</feature>
<keyword evidence="5" id="KW-1185">Reference proteome</keyword>
<dbReference type="InterPro" id="IPR036709">
    <property type="entry name" value="Autotransporte_beta_dom_sf"/>
</dbReference>
<feature type="compositionally biased region" description="Basic and acidic residues" evidence="1">
    <location>
        <begin position="224"/>
        <end position="253"/>
    </location>
</feature>
<organism evidence="4 5">
    <name type="scientific">Methylobacterium isbiliense</name>
    <dbReference type="NCBI Taxonomy" id="315478"/>
    <lineage>
        <taxon>Bacteria</taxon>
        <taxon>Pseudomonadati</taxon>
        <taxon>Pseudomonadota</taxon>
        <taxon>Alphaproteobacteria</taxon>
        <taxon>Hyphomicrobiales</taxon>
        <taxon>Methylobacteriaceae</taxon>
        <taxon>Methylobacterium</taxon>
    </lineage>
</organism>
<dbReference type="PROSITE" id="PS51208">
    <property type="entry name" value="AUTOTRANSPORTER"/>
    <property type="match status" value="1"/>
</dbReference>
<dbReference type="InterPro" id="IPR005546">
    <property type="entry name" value="Autotransporte_beta"/>
</dbReference>
<reference evidence="4" key="2">
    <citation type="submission" date="2021-08" db="EMBL/GenBank/DDBJ databases">
        <authorList>
            <person name="Tani A."/>
            <person name="Ola A."/>
            <person name="Ogura Y."/>
            <person name="Katsura K."/>
            <person name="Hayashi T."/>
        </authorList>
    </citation>
    <scope>NUCLEOTIDE SEQUENCE</scope>
    <source>
        <strain evidence="4">DSM 17168</strain>
    </source>
</reference>
<evidence type="ECO:0000259" key="3">
    <source>
        <dbReference type="PROSITE" id="PS51208"/>
    </source>
</evidence>
<accession>A0ABQ4SHS9</accession>
<feature type="compositionally biased region" description="Pro residues" evidence="1">
    <location>
        <begin position="255"/>
        <end position="265"/>
    </location>
</feature>
<feature type="compositionally biased region" description="Basic and acidic residues" evidence="1">
    <location>
        <begin position="106"/>
        <end position="181"/>
    </location>
</feature>
<feature type="compositionally biased region" description="Low complexity" evidence="1">
    <location>
        <begin position="213"/>
        <end position="223"/>
    </location>
</feature>
<feature type="signal peptide" evidence="2">
    <location>
        <begin position="1"/>
        <end position="31"/>
    </location>
</feature>
<evidence type="ECO:0000256" key="1">
    <source>
        <dbReference type="SAM" id="MobiDB-lite"/>
    </source>
</evidence>